<evidence type="ECO:0000256" key="1">
    <source>
        <dbReference type="ARBA" id="ARBA00004651"/>
    </source>
</evidence>
<feature type="domain" description="Guanylate cyclase" evidence="5">
    <location>
        <begin position="259"/>
        <end position="387"/>
    </location>
</feature>
<evidence type="ECO:0000313" key="6">
    <source>
        <dbReference type="EMBL" id="SEC06441.1"/>
    </source>
</evidence>
<dbReference type="GO" id="GO:0006171">
    <property type="term" value="P:cAMP biosynthetic process"/>
    <property type="evidence" value="ECO:0007669"/>
    <property type="project" value="TreeGrafter"/>
</dbReference>
<proteinExistence type="predicted"/>
<reference evidence="6 7" key="1">
    <citation type="submission" date="2016-10" db="EMBL/GenBank/DDBJ databases">
        <authorList>
            <person name="de Groot N.N."/>
        </authorList>
    </citation>
    <scope>NUCLEOTIDE SEQUENCE [LARGE SCALE GENOMIC DNA]</scope>
    <source>
        <strain evidence="6 7">GAS522</strain>
    </source>
</reference>
<gene>
    <name evidence="6" type="ORF">SAMN05444171_0573</name>
</gene>
<keyword evidence="3 4" id="KW-0472">Membrane</keyword>
<keyword evidence="2" id="KW-1003">Cell membrane</keyword>
<feature type="transmembrane region" description="Helical" evidence="4">
    <location>
        <begin position="32"/>
        <end position="52"/>
    </location>
</feature>
<dbReference type="PANTHER" id="PTHR43081:SF17">
    <property type="entry name" value="BLL5647 PROTEIN"/>
    <property type="match status" value="1"/>
</dbReference>
<dbReference type="GO" id="GO:0005886">
    <property type="term" value="C:plasma membrane"/>
    <property type="evidence" value="ECO:0007669"/>
    <property type="project" value="UniProtKB-SubCell"/>
</dbReference>
<organism evidence="6 7">
    <name type="scientific">Bradyrhizobium lablabi</name>
    <dbReference type="NCBI Taxonomy" id="722472"/>
    <lineage>
        <taxon>Bacteria</taxon>
        <taxon>Pseudomonadati</taxon>
        <taxon>Pseudomonadota</taxon>
        <taxon>Alphaproteobacteria</taxon>
        <taxon>Hyphomicrobiales</taxon>
        <taxon>Nitrobacteraceae</taxon>
        <taxon>Bradyrhizobium</taxon>
    </lineage>
</organism>
<dbReference type="EMBL" id="FNTI01000001">
    <property type="protein sequence ID" value="SEC06441.1"/>
    <property type="molecule type" value="Genomic_DNA"/>
</dbReference>
<feature type="transmembrane region" description="Helical" evidence="4">
    <location>
        <begin position="187"/>
        <end position="209"/>
    </location>
</feature>
<dbReference type="PANTHER" id="PTHR43081">
    <property type="entry name" value="ADENYLATE CYCLASE, TERMINAL-DIFFERENTIATION SPECIFIC-RELATED"/>
    <property type="match status" value="1"/>
</dbReference>
<evidence type="ECO:0000259" key="5">
    <source>
        <dbReference type="PROSITE" id="PS50125"/>
    </source>
</evidence>
<dbReference type="InterPro" id="IPR001054">
    <property type="entry name" value="A/G_cyclase"/>
</dbReference>
<keyword evidence="4" id="KW-1133">Transmembrane helix</keyword>
<dbReference type="Gene3D" id="3.30.70.1230">
    <property type="entry name" value="Nucleotide cyclase"/>
    <property type="match status" value="1"/>
</dbReference>
<dbReference type="OrthoDB" id="9789782at2"/>
<evidence type="ECO:0000256" key="3">
    <source>
        <dbReference type="ARBA" id="ARBA00023136"/>
    </source>
</evidence>
<dbReference type="SMART" id="SM00044">
    <property type="entry name" value="CYCc"/>
    <property type="match status" value="1"/>
</dbReference>
<dbReference type="SUPFAM" id="SSF55073">
    <property type="entry name" value="Nucleotide cyclase"/>
    <property type="match status" value="1"/>
</dbReference>
<evidence type="ECO:0000256" key="2">
    <source>
        <dbReference type="ARBA" id="ARBA00022475"/>
    </source>
</evidence>
<protein>
    <submittedName>
        <fullName evidence="6">Adenylate cyclase</fullName>
    </submittedName>
</protein>
<feature type="transmembrane region" description="Helical" evidence="4">
    <location>
        <begin position="154"/>
        <end position="175"/>
    </location>
</feature>
<dbReference type="PROSITE" id="PS50125">
    <property type="entry name" value="GUANYLATE_CYCLASE_2"/>
    <property type="match status" value="1"/>
</dbReference>
<dbReference type="AlphaFoldDB" id="A0A1H4PGK3"/>
<dbReference type="RefSeq" id="WP_074815265.1">
    <property type="nucleotide sequence ID" value="NZ_FNTI01000001.1"/>
</dbReference>
<evidence type="ECO:0000256" key="4">
    <source>
        <dbReference type="SAM" id="Phobius"/>
    </source>
</evidence>
<accession>A0A1H4PGK3</accession>
<sequence length="435" mass="48195">MLGLWGNKTESWAVSAEFQHALMQQVMRTELIRVKALIGTTAILAVLILILHTIDPYAVEHLWHGRLKPNDLYSILIPFILFELWVHVSISRYLRLDRDLPIYRRYLGALIETSMPTLALAMHIDSMGPVEALGFVVPLTYFIFIILSTLRLDFWLSTFTGFVAAAELFYMAMFYHRAGSADPAPDLYYHSVRSVMVLICGMLAGAVAVQLRRQFAASIMAATARDRVTNLFGQHVSPQVVARLMAEGTSTGSDIRRVAVMFVDFRSFTTGARTRSPQEVVDRLDGAFAVLVDILDRHGGIVNKFLGDGFLALFGAPLEAHDAAHQAVAAAREMLEANERINKGSGWPLRMGIGVHFGEVVAGNIGSPRRKEYTVIGDTVNFAARLEALNKDFNSQFLISQAVHDALGEECRDAVSLGEVTVRGYDQPVSVWRLG</sequence>
<keyword evidence="4" id="KW-0812">Transmembrane</keyword>
<feature type="transmembrane region" description="Helical" evidence="4">
    <location>
        <begin position="130"/>
        <end position="147"/>
    </location>
</feature>
<dbReference type="CDD" id="cd07302">
    <property type="entry name" value="CHD"/>
    <property type="match status" value="1"/>
</dbReference>
<dbReference type="FunFam" id="3.30.70.1230:FF:000056">
    <property type="entry name" value="Putative adenylate cyclase"/>
    <property type="match status" value="1"/>
</dbReference>
<dbReference type="GO" id="GO:0035556">
    <property type="term" value="P:intracellular signal transduction"/>
    <property type="evidence" value="ECO:0007669"/>
    <property type="project" value="InterPro"/>
</dbReference>
<dbReference type="InterPro" id="IPR029787">
    <property type="entry name" value="Nucleotide_cyclase"/>
</dbReference>
<name>A0A1H4PGK3_9BRAD</name>
<dbReference type="GO" id="GO:0004016">
    <property type="term" value="F:adenylate cyclase activity"/>
    <property type="evidence" value="ECO:0007669"/>
    <property type="project" value="UniProtKB-ARBA"/>
</dbReference>
<feature type="transmembrane region" description="Helical" evidence="4">
    <location>
        <begin position="72"/>
        <end position="94"/>
    </location>
</feature>
<dbReference type="Proteomes" id="UP000183208">
    <property type="component" value="Unassembled WGS sequence"/>
</dbReference>
<dbReference type="Pfam" id="PF00211">
    <property type="entry name" value="Guanylate_cyc"/>
    <property type="match status" value="1"/>
</dbReference>
<dbReference type="InterPro" id="IPR050697">
    <property type="entry name" value="Adenylyl/Guanylyl_Cyclase_3/4"/>
</dbReference>
<comment type="subcellular location">
    <subcellularLocation>
        <location evidence="1">Cell membrane</location>
        <topology evidence="1">Multi-pass membrane protein</topology>
    </subcellularLocation>
</comment>
<evidence type="ECO:0000313" key="7">
    <source>
        <dbReference type="Proteomes" id="UP000183208"/>
    </source>
</evidence>